<dbReference type="InterPro" id="IPR013325">
    <property type="entry name" value="RNA_pol_sigma_r2"/>
</dbReference>
<proteinExistence type="predicted"/>
<feature type="domain" description="RNA polymerase sigma-70 region 2" evidence="1">
    <location>
        <begin position="52"/>
        <end position="108"/>
    </location>
</feature>
<dbReference type="GO" id="GO:0003700">
    <property type="term" value="F:DNA-binding transcription factor activity"/>
    <property type="evidence" value="ECO:0007669"/>
    <property type="project" value="InterPro"/>
</dbReference>
<dbReference type="SUPFAM" id="SSF88946">
    <property type="entry name" value="Sigma2 domain of RNA polymerase sigma factors"/>
    <property type="match status" value="1"/>
</dbReference>
<protein>
    <recommendedName>
        <fullName evidence="1">RNA polymerase sigma-70 region 2 domain-containing protein</fullName>
    </recommendedName>
</protein>
<dbReference type="HOGENOM" id="CLU_2206974_0_0_7"/>
<dbReference type="Gene3D" id="1.10.1740.10">
    <property type="match status" value="1"/>
</dbReference>
<dbReference type="InterPro" id="IPR007627">
    <property type="entry name" value="RNA_pol_sigma70_r2"/>
</dbReference>
<evidence type="ECO:0000313" key="3">
    <source>
        <dbReference type="Proteomes" id="UP000019140"/>
    </source>
</evidence>
<keyword evidence="3" id="KW-1185">Reference proteome</keyword>
<accession>W4L4P6</accession>
<organism evidence="2 3">
    <name type="scientific">Candidatus Entotheonella gemina</name>
    <dbReference type="NCBI Taxonomy" id="1429439"/>
    <lineage>
        <taxon>Bacteria</taxon>
        <taxon>Pseudomonadati</taxon>
        <taxon>Nitrospinota/Tectimicrobiota group</taxon>
        <taxon>Candidatus Tectimicrobiota</taxon>
        <taxon>Candidatus Entotheonellia</taxon>
        <taxon>Candidatus Entotheonellales</taxon>
        <taxon>Candidatus Entotheonellaceae</taxon>
        <taxon>Candidatus Entotheonella</taxon>
    </lineage>
</organism>
<dbReference type="AlphaFoldDB" id="W4L4P6"/>
<reference evidence="2 3" key="1">
    <citation type="journal article" date="2014" name="Nature">
        <title>An environmental bacterial taxon with a large and distinct metabolic repertoire.</title>
        <authorList>
            <person name="Wilson M.C."/>
            <person name="Mori T."/>
            <person name="Ruckert C."/>
            <person name="Uria A.R."/>
            <person name="Helf M.J."/>
            <person name="Takada K."/>
            <person name="Gernert C."/>
            <person name="Steffens U.A."/>
            <person name="Heycke N."/>
            <person name="Schmitt S."/>
            <person name="Rinke C."/>
            <person name="Helfrich E.J."/>
            <person name="Brachmann A.O."/>
            <person name="Gurgui C."/>
            <person name="Wakimoto T."/>
            <person name="Kracht M."/>
            <person name="Crusemann M."/>
            <person name="Hentschel U."/>
            <person name="Abe I."/>
            <person name="Matsunaga S."/>
            <person name="Kalinowski J."/>
            <person name="Takeyama H."/>
            <person name="Piel J."/>
        </authorList>
    </citation>
    <scope>NUCLEOTIDE SEQUENCE [LARGE SCALE GENOMIC DNA]</scope>
    <source>
        <strain evidence="3">TSY2</strain>
    </source>
</reference>
<comment type="caution">
    <text evidence="2">The sequence shown here is derived from an EMBL/GenBank/DDBJ whole genome shotgun (WGS) entry which is preliminary data.</text>
</comment>
<sequence length="111" mass="12880">MAVKHSHPMNTPISHTGSTSAEEPILWHRLFQGDATAFWALWADYKQTCFLRLALHWMGNNREDAEDALSSASMKAWEYLTLHTPEITNLKSWLTRLVYNHCMDMRKANEC</sequence>
<name>W4L4P6_9BACT</name>
<evidence type="ECO:0000313" key="2">
    <source>
        <dbReference type="EMBL" id="ETW93083.1"/>
    </source>
</evidence>
<dbReference type="Proteomes" id="UP000019140">
    <property type="component" value="Unassembled WGS sequence"/>
</dbReference>
<gene>
    <name evidence="2" type="ORF">ETSY2_52035</name>
</gene>
<dbReference type="EMBL" id="AZHX01002723">
    <property type="protein sequence ID" value="ETW93083.1"/>
    <property type="molecule type" value="Genomic_DNA"/>
</dbReference>
<evidence type="ECO:0000259" key="1">
    <source>
        <dbReference type="Pfam" id="PF04542"/>
    </source>
</evidence>
<dbReference type="Pfam" id="PF04542">
    <property type="entry name" value="Sigma70_r2"/>
    <property type="match status" value="1"/>
</dbReference>
<dbReference type="GO" id="GO:0006352">
    <property type="term" value="P:DNA-templated transcription initiation"/>
    <property type="evidence" value="ECO:0007669"/>
    <property type="project" value="InterPro"/>
</dbReference>
<feature type="non-terminal residue" evidence="2">
    <location>
        <position position="111"/>
    </location>
</feature>